<evidence type="ECO:0000259" key="8">
    <source>
        <dbReference type="Pfam" id="PF18052"/>
    </source>
</evidence>
<feature type="domain" description="R13L1/DRL21-like LRR repeat region" evidence="10">
    <location>
        <begin position="692"/>
        <end position="815"/>
    </location>
</feature>
<dbReference type="SUPFAM" id="SSF52058">
    <property type="entry name" value="L domain-like"/>
    <property type="match status" value="1"/>
</dbReference>
<evidence type="ECO:0000256" key="1">
    <source>
        <dbReference type="ARBA" id="ARBA00022614"/>
    </source>
</evidence>
<feature type="domain" description="Disease resistance protein winged helix" evidence="9">
    <location>
        <begin position="433"/>
        <end position="501"/>
    </location>
</feature>
<dbReference type="Pfam" id="PF23559">
    <property type="entry name" value="WHD_DRP"/>
    <property type="match status" value="1"/>
</dbReference>
<feature type="domain" description="NB-ARC" evidence="7">
    <location>
        <begin position="174"/>
        <end position="348"/>
    </location>
</feature>
<evidence type="ECO:0000313" key="15">
    <source>
        <dbReference type="RefSeq" id="XP_048329562.2"/>
    </source>
</evidence>
<dbReference type="GeneID" id="107419504"/>
<dbReference type="SUPFAM" id="SSF52047">
    <property type="entry name" value="RNI-like"/>
    <property type="match status" value="1"/>
</dbReference>
<keyword evidence="6" id="KW-0732">Signal</keyword>
<dbReference type="PANTHER" id="PTHR36766">
    <property type="entry name" value="PLANT BROAD-SPECTRUM MILDEW RESISTANCE PROTEIN RPW8"/>
    <property type="match status" value="1"/>
</dbReference>
<evidence type="ECO:0000256" key="5">
    <source>
        <dbReference type="ARBA" id="ARBA00022840"/>
    </source>
</evidence>
<evidence type="ECO:0000259" key="9">
    <source>
        <dbReference type="Pfam" id="PF23559"/>
    </source>
</evidence>
<dbReference type="PANTHER" id="PTHR36766:SF31">
    <property type="entry name" value="DISEASE RESISTANCE RPP13-LIKE PROTEIN 1"/>
    <property type="match status" value="1"/>
</dbReference>
<dbReference type="RefSeq" id="XP_048329564.2">
    <property type="nucleotide sequence ID" value="XM_048473607.2"/>
</dbReference>
<dbReference type="RefSeq" id="XP_048329561.2">
    <property type="nucleotide sequence ID" value="XM_048473604.2"/>
</dbReference>
<keyword evidence="1" id="KW-0433">Leucine-rich repeat</keyword>
<feature type="signal peptide" evidence="6">
    <location>
        <begin position="1"/>
        <end position="24"/>
    </location>
</feature>
<dbReference type="Pfam" id="PF00931">
    <property type="entry name" value="NB-ARC"/>
    <property type="match status" value="1"/>
</dbReference>
<dbReference type="InterPro" id="IPR042197">
    <property type="entry name" value="Apaf_helical"/>
</dbReference>
<sequence>MAAAVVGGAFLSAFLQVLFDRIASREVVDYLQGKKFNHRLLLKLKIMLLSVNGVLDDAEEKQIRNLAVKEWLDELENAAYDTEDLLDEIATEALQFKLKAGSRTSAGMASDFNPTYLNFYDLDIETKMEENLERLEFLVKQKDVLGLKEGVGEKPSPRIPTTSLVDETEVYGRDDDKEAIIKLLLRDDDDVGRNQVCVIPIVGMGGIGKTTLAQLAYNNDKIKDQFDFKVWVCVSEEFDIFKVTKTVLSAVTSHCCDNMDLDLLQVRLKELLVGKKFLIVLDDVWNENYVSWEVMSKPFKHGARGSRIIVTTRSEKVASIMRTTPNHYLKCLLDEDCQQLFANHAFEKGDFSSHPTLETIGREIVKKCKGLPLAVKTLGGLLRSKMDVGEWERILNSDIWDLSADESDIHPSLWLSYHYLPSHLKRCFAFCSILPKGYEFEKCELVLLWMAENLLQQTKSNKRIEEVGDEYFNDLVSRSFFVRSSADVSRFIMHDLMTDLARFVSKEYCFTLEEGNSKDIVMKVRHLAYVTGYVKNDLKRLDSVFEATRLRTLLPLEMSMFTSTYLSNEVVDNVILKLRHLRALSLSKIQGFNKLPESIGELRHLRYLDLSETMIYRLPESVSMLHNLQTLNLSDCYYLTELPKDMHHLINLRHLDISYCYKLVEMPRQVSKLKNLQTLSTFFAGKENGTKIQELRELSNLRKKLCLENLQNVINVEDALEAKLLNKKYLEELQFSWKGEPDDSRHDMDVLDKLMPHMNLEMLYIKGYGGTRFPNWLGNRSFYNLVFIELSGCKYCNCLPSLGQLPSLKTLNIYNLYGVVTVGAEFYGDSSAAIKPFPSLEALRFRRMSNWEEWFPVQVEYDGAFLNLQELEIGDCDRLITIGLPYYLPSLVKLIIDGCQVLASSLPKTPAIRQLELGNCENLELKELPQTVESIRIGGSNGVKSLIDALRNNQILCLQSLHIHNCPSSITFPAESLSISLTVLDIHNCEKLEFPMHHSLKTSIQKIHISNSCGSLVFFSLDFFSNLKNLDIKRCKNLESLVVSDLYAKT</sequence>
<proteinExistence type="predicted"/>
<organism evidence="11 13">
    <name type="scientific">Ziziphus jujuba</name>
    <name type="common">Chinese jujube</name>
    <name type="synonym">Ziziphus sativa</name>
    <dbReference type="NCBI Taxonomy" id="326968"/>
    <lineage>
        <taxon>Eukaryota</taxon>
        <taxon>Viridiplantae</taxon>
        <taxon>Streptophyta</taxon>
        <taxon>Embryophyta</taxon>
        <taxon>Tracheophyta</taxon>
        <taxon>Spermatophyta</taxon>
        <taxon>Magnoliopsida</taxon>
        <taxon>eudicotyledons</taxon>
        <taxon>Gunneridae</taxon>
        <taxon>Pentapetalae</taxon>
        <taxon>rosids</taxon>
        <taxon>fabids</taxon>
        <taxon>Rosales</taxon>
        <taxon>Rhamnaceae</taxon>
        <taxon>Paliureae</taxon>
        <taxon>Ziziphus</taxon>
    </lineage>
</organism>
<evidence type="ECO:0000256" key="4">
    <source>
        <dbReference type="ARBA" id="ARBA00022821"/>
    </source>
</evidence>
<evidence type="ECO:0000313" key="17">
    <source>
        <dbReference type="RefSeq" id="XP_048329564.2"/>
    </source>
</evidence>
<evidence type="ECO:0000313" key="12">
    <source>
        <dbReference type="RefSeq" id="XP_048329558.2"/>
    </source>
</evidence>
<keyword evidence="4" id="KW-0611">Plant defense</keyword>
<evidence type="ECO:0000313" key="18">
    <source>
        <dbReference type="RefSeq" id="XP_048329565.2"/>
    </source>
</evidence>
<dbReference type="RefSeq" id="XP_048329562.2">
    <property type="nucleotide sequence ID" value="XM_048473605.2"/>
</dbReference>
<evidence type="ECO:0000313" key="16">
    <source>
        <dbReference type="RefSeq" id="XP_048329563.2"/>
    </source>
</evidence>
<dbReference type="InterPro" id="IPR036388">
    <property type="entry name" value="WH-like_DNA-bd_sf"/>
</dbReference>
<dbReference type="InterPro" id="IPR002182">
    <property type="entry name" value="NB-ARC"/>
</dbReference>
<dbReference type="RefSeq" id="XP_048329558.2">
    <property type="nucleotide sequence ID" value="XM_048473601.2"/>
</dbReference>
<dbReference type="Gene3D" id="3.40.50.300">
    <property type="entry name" value="P-loop containing nucleotide triphosphate hydrolases"/>
    <property type="match status" value="1"/>
</dbReference>
<dbReference type="InterPro" id="IPR027417">
    <property type="entry name" value="P-loop_NTPase"/>
</dbReference>
<evidence type="ECO:0000259" key="7">
    <source>
        <dbReference type="Pfam" id="PF00931"/>
    </source>
</evidence>
<reference evidence="11 12" key="1">
    <citation type="submission" date="2025-05" db="UniProtKB">
        <authorList>
            <consortium name="RefSeq"/>
        </authorList>
    </citation>
    <scope>IDENTIFICATION</scope>
    <source>
        <tissue evidence="12 13">Seedling</tissue>
    </source>
</reference>
<dbReference type="SUPFAM" id="SSF52540">
    <property type="entry name" value="P-loop containing nucleoside triphosphate hydrolases"/>
    <property type="match status" value="1"/>
</dbReference>
<keyword evidence="5" id="KW-0067">ATP-binding</keyword>
<name>A0ABM3IJ78_ZIZJJ</name>
<dbReference type="Gene3D" id="1.10.8.430">
    <property type="entry name" value="Helical domain of apoptotic protease-activating factors"/>
    <property type="match status" value="1"/>
</dbReference>
<gene>
    <name evidence="12 13 14 15 16 17 18" type="primary">LOC107419504</name>
</gene>
<dbReference type="Proteomes" id="UP001652623">
    <property type="component" value="Chromosome 2"/>
</dbReference>
<evidence type="ECO:0000259" key="10">
    <source>
        <dbReference type="Pfam" id="PF25019"/>
    </source>
</evidence>
<evidence type="ECO:0000313" key="13">
    <source>
        <dbReference type="RefSeq" id="XP_048329560.2"/>
    </source>
</evidence>
<feature type="chain" id="PRO_5045024625" evidence="6">
    <location>
        <begin position="25"/>
        <end position="1050"/>
    </location>
</feature>
<dbReference type="RefSeq" id="XP_048329563.2">
    <property type="nucleotide sequence ID" value="XM_048473606.2"/>
</dbReference>
<dbReference type="InterPro" id="IPR041118">
    <property type="entry name" value="Rx_N"/>
</dbReference>
<keyword evidence="2" id="KW-0677">Repeat</keyword>
<evidence type="ECO:0000313" key="11">
    <source>
        <dbReference type="Proteomes" id="UP001652623"/>
    </source>
</evidence>
<evidence type="ECO:0000256" key="6">
    <source>
        <dbReference type="SAM" id="SignalP"/>
    </source>
</evidence>
<feature type="domain" description="Disease resistance N-terminal" evidence="8">
    <location>
        <begin position="10"/>
        <end position="101"/>
    </location>
</feature>
<accession>A0ABM3IJ78</accession>
<evidence type="ECO:0000256" key="2">
    <source>
        <dbReference type="ARBA" id="ARBA00022737"/>
    </source>
</evidence>
<dbReference type="RefSeq" id="XP_048329560.2">
    <property type="nucleotide sequence ID" value="XM_048473603.2"/>
</dbReference>
<keyword evidence="3" id="KW-0547">Nucleotide-binding</keyword>
<dbReference type="PRINTS" id="PR00364">
    <property type="entry name" value="DISEASERSIST"/>
</dbReference>
<dbReference type="Gene3D" id="1.20.5.4130">
    <property type="match status" value="1"/>
</dbReference>
<dbReference type="InterPro" id="IPR056789">
    <property type="entry name" value="LRR_R13L1-DRL21"/>
</dbReference>
<evidence type="ECO:0000313" key="14">
    <source>
        <dbReference type="RefSeq" id="XP_048329561.2"/>
    </source>
</evidence>
<dbReference type="Pfam" id="PF25019">
    <property type="entry name" value="LRR_R13L1-DRL21"/>
    <property type="match status" value="1"/>
</dbReference>
<dbReference type="Gene3D" id="3.80.10.10">
    <property type="entry name" value="Ribonuclease Inhibitor"/>
    <property type="match status" value="3"/>
</dbReference>
<dbReference type="InterPro" id="IPR032675">
    <property type="entry name" value="LRR_dom_sf"/>
</dbReference>
<dbReference type="Pfam" id="PF18052">
    <property type="entry name" value="Rx_N"/>
    <property type="match status" value="1"/>
</dbReference>
<dbReference type="Gene3D" id="1.10.10.10">
    <property type="entry name" value="Winged helix-like DNA-binding domain superfamily/Winged helix DNA-binding domain"/>
    <property type="match status" value="1"/>
</dbReference>
<dbReference type="RefSeq" id="XP_048329565.2">
    <property type="nucleotide sequence ID" value="XM_048473608.2"/>
</dbReference>
<dbReference type="InterPro" id="IPR058922">
    <property type="entry name" value="WHD_DRP"/>
</dbReference>
<protein>
    <submittedName>
        <fullName evidence="12 13">Disease resistance RPP13-like protein 1 isoform X1</fullName>
    </submittedName>
</protein>
<evidence type="ECO:0000256" key="3">
    <source>
        <dbReference type="ARBA" id="ARBA00022741"/>
    </source>
</evidence>
<keyword evidence="11" id="KW-1185">Reference proteome</keyword>